<evidence type="ECO:0000313" key="11">
    <source>
        <dbReference type="EMBL" id="KMZ70703.1"/>
    </source>
</evidence>
<dbReference type="PANTHER" id="PTHR22298">
    <property type="entry name" value="ENDO-1,4-BETA-GLUCANASE"/>
    <property type="match status" value="1"/>
</dbReference>
<dbReference type="STRING" id="29655.A0A0K9PNR2"/>
<dbReference type="Gene3D" id="1.50.10.10">
    <property type="match status" value="1"/>
</dbReference>
<evidence type="ECO:0000313" key="12">
    <source>
        <dbReference type="Proteomes" id="UP000036987"/>
    </source>
</evidence>
<feature type="active site" evidence="8">
    <location>
        <position position="463"/>
    </location>
</feature>
<dbReference type="InterPro" id="IPR012341">
    <property type="entry name" value="6hp_glycosidase-like_sf"/>
</dbReference>
<comment type="caution">
    <text evidence="11">The sequence shown here is derived from an EMBL/GenBank/DDBJ whole genome shotgun (WGS) entry which is preliminary data.</text>
</comment>
<dbReference type="InterPro" id="IPR001701">
    <property type="entry name" value="Glyco_hydro_9"/>
</dbReference>
<dbReference type="GO" id="GO:0008810">
    <property type="term" value="F:cellulase activity"/>
    <property type="evidence" value="ECO:0007669"/>
    <property type="project" value="UniProtKB-EC"/>
</dbReference>
<feature type="active site" evidence="8">
    <location>
        <position position="472"/>
    </location>
</feature>
<dbReference type="Pfam" id="PF00759">
    <property type="entry name" value="Glyco_hydro_9"/>
    <property type="match status" value="1"/>
</dbReference>
<evidence type="ECO:0000259" key="10">
    <source>
        <dbReference type="Pfam" id="PF00759"/>
    </source>
</evidence>
<evidence type="ECO:0000256" key="2">
    <source>
        <dbReference type="ARBA" id="ARBA00007072"/>
    </source>
</evidence>
<dbReference type="InterPro" id="IPR033126">
    <property type="entry name" value="Glyco_hydro_9_Asp/Glu_AS"/>
</dbReference>
<dbReference type="GO" id="GO:0030245">
    <property type="term" value="P:cellulose catabolic process"/>
    <property type="evidence" value="ECO:0007669"/>
    <property type="project" value="UniProtKB-KW"/>
</dbReference>
<protein>
    <recommendedName>
        <fullName evidence="9">Endoglucanase</fullName>
        <ecNumber evidence="9">3.2.1.4</ecNumber>
    </recommendedName>
</protein>
<keyword evidence="12" id="KW-1185">Reference proteome</keyword>
<dbReference type="SUPFAM" id="SSF48208">
    <property type="entry name" value="Six-hairpin glycosidases"/>
    <property type="match status" value="1"/>
</dbReference>
<dbReference type="AlphaFoldDB" id="A0A0K9PNR2"/>
<dbReference type="EMBL" id="LFYR01000718">
    <property type="protein sequence ID" value="KMZ70703.1"/>
    <property type="molecule type" value="Genomic_DNA"/>
</dbReference>
<evidence type="ECO:0000256" key="4">
    <source>
        <dbReference type="ARBA" id="ARBA00023001"/>
    </source>
</evidence>
<keyword evidence="5 8" id="KW-0119">Carbohydrate metabolism</keyword>
<evidence type="ECO:0000256" key="6">
    <source>
        <dbReference type="ARBA" id="ARBA00023295"/>
    </source>
</evidence>
<feature type="chain" id="PRO_5005393870" description="Endoglucanase" evidence="9">
    <location>
        <begin position="24"/>
        <end position="508"/>
    </location>
</feature>
<name>A0A0K9PNR2_ZOSMR</name>
<organism evidence="11 12">
    <name type="scientific">Zostera marina</name>
    <name type="common">Eelgrass</name>
    <dbReference type="NCBI Taxonomy" id="29655"/>
    <lineage>
        <taxon>Eukaryota</taxon>
        <taxon>Viridiplantae</taxon>
        <taxon>Streptophyta</taxon>
        <taxon>Embryophyta</taxon>
        <taxon>Tracheophyta</taxon>
        <taxon>Spermatophyta</taxon>
        <taxon>Magnoliopsida</taxon>
        <taxon>Liliopsida</taxon>
        <taxon>Zosteraceae</taxon>
        <taxon>Zostera</taxon>
    </lineage>
</organism>
<dbReference type="InterPro" id="IPR008928">
    <property type="entry name" value="6-hairpin_glycosidase_sf"/>
</dbReference>
<evidence type="ECO:0000256" key="7">
    <source>
        <dbReference type="ARBA" id="ARBA00023326"/>
    </source>
</evidence>
<dbReference type="Proteomes" id="UP000036987">
    <property type="component" value="Unassembled WGS sequence"/>
</dbReference>
<keyword evidence="6 8" id="KW-0326">Glycosidase</keyword>
<proteinExistence type="inferred from homology"/>
<accession>A0A0K9PNR2</accession>
<evidence type="ECO:0000256" key="5">
    <source>
        <dbReference type="ARBA" id="ARBA00023277"/>
    </source>
</evidence>
<sequence length="508" mass="55812">MTTAATIQHSFLLLLLLLPFLAAHDYREALSKSILFFEGQRSGKLPPEQRQAWRKDSGIRDGFDSGVDLSGGYYDAGDNVKFGFPMAFTVTMLSWSVVEFGSNMPSDEIRNAAVAIRWGTDYLLKTISQPNRIFVQVGDPVEDHNCWERPEDMDTARTVYSVTPDNPGSDVAGETAAALAAASMVFRDIDNNYSDTLLHGAFKAFQFADTYRGAYSDDPAIKPGVCPFYCDFDGYQDELLWGAAWLRRASGKDDYLNYITTNGKILGAEDTVNEFGWDNKHAGINVLISKEFLEQGKLYSLQSYKASADSFMCTLIPESSSPHVGYTPGGLIYKPGGSNMQHVTSIAFLLLTYADYLSNSSQTFNCGGVTVGPESLRLQAKRQVDYLLGSNPKNMSYMVGYGDHGNYPQRIHHRGSSLPSVSDHPEHIRCKEGSPYFNSSEPNRNVLVGAVVGGPGKDDVYEDDRADFRKSEPTTYINAPLVGVLAYFAANSGAGADATLAKHTNYIK</sequence>
<feature type="domain" description="Glycoside hydrolase family 9" evidence="10">
    <location>
        <begin position="26"/>
        <end position="485"/>
    </location>
</feature>
<keyword evidence="9" id="KW-0732">Signal</keyword>
<gene>
    <name evidence="11" type="ORF">ZOSMA_196G00530</name>
</gene>
<comment type="similarity">
    <text evidence="2 8 9">Belongs to the glycosyl hydrolase 9 (cellulase E) family.</text>
</comment>
<dbReference type="PROSITE" id="PS00698">
    <property type="entry name" value="GH9_3"/>
    <property type="match status" value="1"/>
</dbReference>
<evidence type="ECO:0000256" key="8">
    <source>
        <dbReference type="PROSITE-ProRule" id="PRU10060"/>
    </source>
</evidence>
<comment type="catalytic activity">
    <reaction evidence="1 9">
        <text>Endohydrolysis of (1-&gt;4)-beta-D-glucosidic linkages in cellulose, lichenin and cereal beta-D-glucans.</text>
        <dbReference type="EC" id="3.2.1.4"/>
    </reaction>
</comment>
<feature type="signal peptide" evidence="9">
    <location>
        <begin position="1"/>
        <end position="23"/>
    </location>
</feature>
<evidence type="ECO:0000256" key="3">
    <source>
        <dbReference type="ARBA" id="ARBA00022801"/>
    </source>
</evidence>
<reference evidence="12" key="1">
    <citation type="journal article" date="2016" name="Nature">
        <title>The genome of the seagrass Zostera marina reveals angiosperm adaptation to the sea.</title>
        <authorList>
            <person name="Olsen J.L."/>
            <person name="Rouze P."/>
            <person name="Verhelst B."/>
            <person name="Lin Y.-C."/>
            <person name="Bayer T."/>
            <person name="Collen J."/>
            <person name="Dattolo E."/>
            <person name="De Paoli E."/>
            <person name="Dittami S."/>
            <person name="Maumus F."/>
            <person name="Michel G."/>
            <person name="Kersting A."/>
            <person name="Lauritano C."/>
            <person name="Lohaus R."/>
            <person name="Toepel M."/>
            <person name="Tonon T."/>
            <person name="Vanneste K."/>
            <person name="Amirebrahimi M."/>
            <person name="Brakel J."/>
            <person name="Bostroem C."/>
            <person name="Chovatia M."/>
            <person name="Grimwood J."/>
            <person name="Jenkins J.W."/>
            <person name="Jueterbock A."/>
            <person name="Mraz A."/>
            <person name="Stam W.T."/>
            <person name="Tice H."/>
            <person name="Bornberg-Bauer E."/>
            <person name="Green P.J."/>
            <person name="Pearson G.A."/>
            <person name="Procaccini G."/>
            <person name="Duarte C.M."/>
            <person name="Schmutz J."/>
            <person name="Reusch T.B.H."/>
            <person name="Van de Peer Y."/>
        </authorList>
    </citation>
    <scope>NUCLEOTIDE SEQUENCE [LARGE SCALE GENOMIC DNA]</scope>
    <source>
        <strain evidence="12">cv. Finnish</strain>
    </source>
</reference>
<evidence type="ECO:0000256" key="9">
    <source>
        <dbReference type="RuleBase" id="RU361166"/>
    </source>
</evidence>
<dbReference type="FunFam" id="1.50.10.10:FF:000020">
    <property type="entry name" value="Endoglucanase"/>
    <property type="match status" value="1"/>
</dbReference>
<dbReference type="EC" id="3.2.1.4" evidence="9"/>
<evidence type="ECO:0000256" key="1">
    <source>
        <dbReference type="ARBA" id="ARBA00000966"/>
    </source>
</evidence>
<keyword evidence="7 8" id="KW-0624">Polysaccharide degradation</keyword>
<dbReference type="OMA" id="TINCGNI"/>
<keyword evidence="3 8" id="KW-0378">Hydrolase</keyword>
<dbReference type="OrthoDB" id="10257085at2759"/>
<keyword evidence="4 9" id="KW-0136">Cellulose degradation</keyword>